<dbReference type="PANTHER" id="PTHR34200:SF8">
    <property type="entry name" value="TRANSMEMBRANE PROTEIN"/>
    <property type="match status" value="1"/>
</dbReference>
<evidence type="ECO:0000256" key="3">
    <source>
        <dbReference type="SAM" id="SignalP"/>
    </source>
</evidence>
<protein>
    <recommendedName>
        <fullName evidence="4">DUF7356 domain-containing protein</fullName>
    </recommendedName>
</protein>
<evidence type="ECO:0000256" key="1">
    <source>
        <dbReference type="SAM" id="MobiDB-lite"/>
    </source>
</evidence>
<evidence type="ECO:0000313" key="5">
    <source>
        <dbReference type="EMBL" id="KAJ1689645.1"/>
    </source>
</evidence>
<evidence type="ECO:0000313" key="6">
    <source>
        <dbReference type="Proteomes" id="UP001151287"/>
    </source>
</evidence>
<accession>A0A9Q0C9H3</accession>
<dbReference type="AlphaFoldDB" id="A0A9Q0C9H3"/>
<evidence type="ECO:0000259" key="4">
    <source>
        <dbReference type="Pfam" id="PF24053"/>
    </source>
</evidence>
<feature type="transmembrane region" description="Helical" evidence="2">
    <location>
        <begin position="208"/>
        <end position="232"/>
    </location>
</feature>
<comment type="caution">
    <text evidence="5">The sequence shown here is derived from an EMBL/GenBank/DDBJ whole genome shotgun (WGS) entry which is preliminary data.</text>
</comment>
<name>A0A9Q0C9H3_9POAL</name>
<keyword evidence="6" id="KW-1185">Reference proteome</keyword>
<feature type="signal peptide" evidence="3">
    <location>
        <begin position="1"/>
        <end position="22"/>
    </location>
</feature>
<feature type="domain" description="DUF7356" evidence="4">
    <location>
        <begin position="93"/>
        <end position="192"/>
    </location>
</feature>
<feature type="chain" id="PRO_5040478023" description="DUF7356 domain-containing protein" evidence="3">
    <location>
        <begin position="23"/>
        <end position="309"/>
    </location>
</feature>
<feature type="compositionally biased region" description="Low complexity" evidence="1">
    <location>
        <begin position="282"/>
        <end position="297"/>
    </location>
</feature>
<keyword evidence="3" id="KW-0732">Signal</keyword>
<dbReference type="Proteomes" id="UP001151287">
    <property type="component" value="Unassembled WGS sequence"/>
</dbReference>
<evidence type="ECO:0000256" key="2">
    <source>
        <dbReference type="SAM" id="Phobius"/>
    </source>
</evidence>
<gene>
    <name evidence="5" type="ORF">LUZ63_013800</name>
</gene>
<sequence length="309" mass="34854">MKCFRCFCFFVLFVVFAIATEATSSNNTTNVIHMFAPIIANATKETVTKLNETRKSNESGDLTEIPLRQGEPLIALNNSRRQDPQNGEWDSFSNVEECDPLNRCVDQKEMFIACLRVPGTDSLALSLLIENNGTDSLYIEIVAPAFVNLEHSQVQLKAKEHKKVKVYLTEGAKDTTILLRSQESHCSLNLRNTLILEPPRTPSLYIHLLTRFTLICILLAVMSLIVLAYLFVKFRRSHSEVGIPYQRLDMELPVSTGGGTFSERSPENWNNWGDVWLDEEAPLTPSKSSSKPLSKGLNPRKFSKEGWKT</sequence>
<reference evidence="5" key="1">
    <citation type="journal article" date="2022" name="Cell">
        <title>Repeat-based holocentromeres influence genome architecture and karyotype evolution.</title>
        <authorList>
            <person name="Hofstatter P.G."/>
            <person name="Thangavel G."/>
            <person name="Lux T."/>
            <person name="Neumann P."/>
            <person name="Vondrak T."/>
            <person name="Novak P."/>
            <person name="Zhang M."/>
            <person name="Costa L."/>
            <person name="Castellani M."/>
            <person name="Scott A."/>
            <person name="Toegelov H."/>
            <person name="Fuchs J."/>
            <person name="Mata-Sucre Y."/>
            <person name="Dias Y."/>
            <person name="Vanzela A.L.L."/>
            <person name="Huettel B."/>
            <person name="Almeida C.C.S."/>
            <person name="Simkova H."/>
            <person name="Souza G."/>
            <person name="Pedrosa-Harand A."/>
            <person name="Macas J."/>
            <person name="Mayer K.F.X."/>
            <person name="Houben A."/>
            <person name="Marques A."/>
        </authorList>
    </citation>
    <scope>NUCLEOTIDE SEQUENCE</scope>
    <source>
        <strain evidence="5">RhyBre1mFocal</strain>
    </source>
</reference>
<dbReference type="PANTHER" id="PTHR34200">
    <property type="entry name" value="DENTIN SIALOPHOSPHOPROTEIN-LIKE ISOFORM X1"/>
    <property type="match status" value="1"/>
</dbReference>
<proteinExistence type="predicted"/>
<feature type="region of interest" description="Disordered" evidence="1">
    <location>
        <begin position="282"/>
        <end position="309"/>
    </location>
</feature>
<keyword evidence="2" id="KW-0812">Transmembrane</keyword>
<organism evidence="5 6">
    <name type="scientific">Rhynchospora breviuscula</name>
    <dbReference type="NCBI Taxonomy" id="2022672"/>
    <lineage>
        <taxon>Eukaryota</taxon>
        <taxon>Viridiplantae</taxon>
        <taxon>Streptophyta</taxon>
        <taxon>Embryophyta</taxon>
        <taxon>Tracheophyta</taxon>
        <taxon>Spermatophyta</taxon>
        <taxon>Magnoliopsida</taxon>
        <taxon>Liliopsida</taxon>
        <taxon>Poales</taxon>
        <taxon>Cyperaceae</taxon>
        <taxon>Cyperoideae</taxon>
        <taxon>Rhynchosporeae</taxon>
        <taxon>Rhynchospora</taxon>
    </lineage>
</organism>
<keyword evidence="2" id="KW-1133">Transmembrane helix</keyword>
<dbReference type="OrthoDB" id="1936430at2759"/>
<dbReference type="EMBL" id="JAMQYH010000004">
    <property type="protein sequence ID" value="KAJ1689645.1"/>
    <property type="molecule type" value="Genomic_DNA"/>
</dbReference>
<dbReference type="Pfam" id="PF24053">
    <property type="entry name" value="DUF7356"/>
    <property type="match status" value="1"/>
</dbReference>
<keyword evidence="2" id="KW-0472">Membrane</keyword>
<dbReference type="InterPro" id="IPR055780">
    <property type="entry name" value="DUF7356"/>
</dbReference>